<comment type="caution">
    <text evidence="2">The sequence shown here is derived from an EMBL/GenBank/DDBJ whole genome shotgun (WGS) entry which is preliminary data.</text>
</comment>
<evidence type="ECO:0000259" key="1">
    <source>
        <dbReference type="Pfam" id="PF00535"/>
    </source>
</evidence>
<gene>
    <name evidence="2" type="ORF">S01H1_66965</name>
</gene>
<sequence length="80" mass="8685">MDGGSMFVSIIVCTHSLDNLQNLIDAVDSLLDQTHKEIEIITVVDGNKGLYERIAKIYDTQGNVKIMLTEESLGAFGAGN</sequence>
<dbReference type="SUPFAM" id="SSF53448">
    <property type="entry name" value="Nucleotide-diphospho-sugar transferases"/>
    <property type="match status" value="1"/>
</dbReference>
<proteinExistence type="predicted"/>
<organism evidence="2">
    <name type="scientific">marine sediment metagenome</name>
    <dbReference type="NCBI Taxonomy" id="412755"/>
    <lineage>
        <taxon>unclassified sequences</taxon>
        <taxon>metagenomes</taxon>
        <taxon>ecological metagenomes</taxon>
    </lineage>
</organism>
<dbReference type="Pfam" id="PF00535">
    <property type="entry name" value="Glycos_transf_2"/>
    <property type="match status" value="1"/>
</dbReference>
<protein>
    <recommendedName>
        <fullName evidence="1">Glycosyltransferase 2-like domain-containing protein</fullName>
    </recommendedName>
</protein>
<dbReference type="EMBL" id="BARS01044305">
    <property type="protein sequence ID" value="GAG34780.1"/>
    <property type="molecule type" value="Genomic_DNA"/>
</dbReference>
<dbReference type="InterPro" id="IPR001173">
    <property type="entry name" value="Glyco_trans_2-like"/>
</dbReference>
<feature type="non-terminal residue" evidence="2">
    <location>
        <position position="80"/>
    </location>
</feature>
<accession>X0WVR9</accession>
<feature type="domain" description="Glycosyltransferase 2-like" evidence="1">
    <location>
        <begin position="9"/>
        <end position="78"/>
    </location>
</feature>
<dbReference type="AlphaFoldDB" id="X0WVR9"/>
<evidence type="ECO:0000313" key="2">
    <source>
        <dbReference type="EMBL" id="GAG34780.1"/>
    </source>
</evidence>
<reference evidence="2" key="1">
    <citation type="journal article" date="2014" name="Front. Microbiol.">
        <title>High frequency of phylogenetically diverse reductive dehalogenase-homologous genes in deep subseafloor sedimentary metagenomes.</title>
        <authorList>
            <person name="Kawai M."/>
            <person name="Futagami T."/>
            <person name="Toyoda A."/>
            <person name="Takaki Y."/>
            <person name="Nishi S."/>
            <person name="Hori S."/>
            <person name="Arai W."/>
            <person name="Tsubouchi T."/>
            <person name="Morono Y."/>
            <person name="Uchiyama I."/>
            <person name="Ito T."/>
            <person name="Fujiyama A."/>
            <person name="Inagaki F."/>
            <person name="Takami H."/>
        </authorList>
    </citation>
    <scope>NUCLEOTIDE SEQUENCE</scope>
    <source>
        <strain evidence="2">Expedition CK06-06</strain>
    </source>
</reference>
<dbReference type="Gene3D" id="3.90.550.10">
    <property type="entry name" value="Spore Coat Polysaccharide Biosynthesis Protein SpsA, Chain A"/>
    <property type="match status" value="1"/>
</dbReference>
<dbReference type="InterPro" id="IPR029044">
    <property type="entry name" value="Nucleotide-diphossugar_trans"/>
</dbReference>
<name>X0WVR9_9ZZZZ</name>